<dbReference type="GeneID" id="99743625"/>
<protein>
    <submittedName>
        <fullName evidence="2">Transcriptional regulator</fullName>
    </submittedName>
</protein>
<dbReference type="InterPro" id="IPR023534">
    <property type="entry name" value="Rof/RNase_P-like"/>
</dbReference>
<evidence type="ECO:0000313" key="4">
    <source>
        <dbReference type="Proteomes" id="UP000241566"/>
    </source>
</evidence>
<dbReference type="OrthoDB" id="5344363at2"/>
<dbReference type="Proteomes" id="UP000240410">
    <property type="component" value="Unassembled WGS sequence"/>
</dbReference>
<evidence type="ECO:0000313" key="1">
    <source>
        <dbReference type="EMBL" id="PSV82702.1"/>
    </source>
</evidence>
<evidence type="ECO:0000313" key="2">
    <source>
        <dbReference type="EMBL" id="PSV87657.1"/>
    </source>
</evidence>
<reference evidence="2 3" key="1">
    <citation type="submission" date="2018-03" db="EMBL/GenBank/DDBJ databases">
        <title>Whole genome sequencing of Histamine producing bacteria.</title>
        <authorList>
            <person name="Butler K."/>
        </authorList>
    </citation>
    <scope>NUCLEOTIDE SEQUENCE [LARGE SCALE GENOMIC DNA]</scope>
    <source>
        <strain evidence="1 4">ATCC 25521</strain>
        <strain evidence="2 3">ATCC 33979</strain>
    </source>
</reference>
<dbReference type="AlphaFoldDB" id="A0A0D8MMP2"/>
<dbReference type="STRING" id="553611.GCA_001557755_01261"/>
<sequence>MISCHQHDYIEIACMLHLNISLTYRNGETVTGIAQDTCYNAQREECIELRVDNAVSTIVLDHLASMHANTANPHFDTINF</sequence>
<dbReference type="Pfam" id="PF07073">
    <property type="entry name" value="ROF"/>
    <property type="match status" value="1"/>
</dbReference>
<dbReference type="RefSeq" id="WP_008988518.1">
    <property type="nucleotide sequence ID" value="NZ_CP131599.1"/>
</dbReference>
<keyword evidence="4" id="KW-1185">Reference proteome</keyword>
<name>A0A0D8MMP2_PHOLE</name>
<proteinExistence type="predicted"/>
<dbReference type="EMBL" id="PYOI01000011">
    <property type="protein sequence ID" value="PSV82702.1"/>
    <property type="molecule type" value="Genomic_DNA"/>
</dbReference>
<dbReference type="Gene3D" id="2.30.30.400">
    <property type="entry name" value="Rof-like"/>
    <property type="match status" value="1"/>
</dbReference>
<comment type="caution">
    <text evidence="2">The sequence shown here is derived from an EMBL/GenBank/DDBJ whole genome shotgun (WGS) entry which is preliminary data.</text>
</comment>
<dbReference type="SUPFAM" id="SSF101744">
    <property type="entry name" value="Rof/RNase P subunit-like"/>
    <property type="match status" value="1"/>
</dbReference>
<evidence type="ECO:0000313" key="3">
    <source>
        <dbReference type="Proteomes" id="UP000240410"/>
    </source>
</evidence>
<dbReference type="InterPro" id="IPR038626">
    <property type="entry name" value="Rof-like_sf"/>
</dbReference>
<gene>
    <name evidence="2" type="ORF">CTM89_16530</name>
    <name evidence="1" type="ORF">CTM94_09320</name>
</gene>
<dbReference type="EMBL" id="PYOJ01000025">
    <property type="protein sequence ID" value="PSV87657.1"/>
    <property type="molecule type" value="Genomic_DNA"/>
</dbReference>
<organism evidence="2 3">
    <name type="scientific">Photobacterium leiognathi</name>
    <dbReference type="NCBI Taxonomy" id="553611"/>
    <lineage>
        <taxon>Bacteria</taxon>
        <taxon>Pseudomonadati</taxon>
        <taxon>Pseudomonadota</taxon>
        <taxon>Gammaproteobacteria</taxon>
        <taxon>Vibrionales</taxon>
        <taxon>Vibrionaceae</taxon>
        <taxon>Photobacterium</taxon>
    </lineage>
</organism>
<dbReference type="InterPro" id="IPR009778">
    <property type="entry name" value="ROF"/>
</dbReference>
<dbReference type="Proteomes" id="UP000241566">
    <property type="component" value="Unassembled WGS sequence"/>
</dbReference>
<accession>A0A0D8MMP2</accession>